<evidence type="ECO:0000256" key="1">
    <source>
        <dbReference type="ARBA" id="ARBA00004604"/>
    </source>
</evidence>
<protein>
    <recommendedName>
        <fullName evidence="3">Nucleolar protein 16</fullName>
    </recommendedName>
</protein>
<keyword evidence="4" id="KW-0539">Nucleus</keyword>
<evidence type="ECO:0000256" key="3">
    <source>
        <dbReference type="ARBA" id="ARBA00015522"/>
    </source>
</evidence>
<name>A0ABM1NHH8_NICVS</name>
<dbReference type="Proteomes" id="UP000695000">
    <property type="component" value="Unplaced"/>
</dbReference>
<proteinExistence type="inferred from homology"/>
<comment type="subcellular location">
    <subcellularLocation>
        <location evidence="1">Nucleus</location>
        <location evidence="1">Nucleolus</location>
    </subcellularLocation>
</comment>
<dbReference type="RefSeq" id="XP_017786278.1">
    <property type="nucleotide sequence ID" value="XM_017930789.1"/>
</dbReference>
<dbReference type="PANTHER" id="PTHR13243:SF1">
    <property type="entry name" value="NUCLEOLAR PROTEIN 16"/>
    <property type="match status" value="1"/>
</dbReference>
<dbReference type="InterPro" id="IPR019002">
    <property type="entry name" value="Ribosome_biogenesis_Nop16"/>
</dbReference>
<organism evidence="5 6">
    <name type="scientific">Nicrophorus vespilloides</name>
    <name type="common">Boreal carrion beetle</name>
    <dbReference type="NCBI Taxonomy" id="110193"/>
    <lineage>
        <taxon>Eukaryota</taxon>
        <taxon>Metazoa</taxon>
        <taxon>Ecdysozoa</taxon>
        <taxon>Arthropoda</taxon>
        <taxon>Hexapoda</taxon>
        <taxon>Insecta</taxon>
        <taxon>Pterygota</taxon>
        <taxon>Neoptera</taxon>
        <taxon>Endopterygota</taxon>
        <taxon>Coleoptera</taxon>
        <taxon>Polyphaga</taxon>
        <taxon>Staphyliniformia</taxon>
        <taxon>Silphidae</taxon>
        <taxon>Nicrophorinae</taxon>
        <taxon>Nicrophorus</taxon>
    </lineage>
</organism>
<dbReference type="GeneID" id="108569287"/>
<evidence type="ECO:0000313" key="5">
    <source>
        <dbReference type="Proteomes" id="UP000695000"/>
    </source>
</evidence>
<dbReference type="PANTHER" id="PTHR13243">
    <property type="entry name" value="HSPC111 PROTEIN-RELATED"/>
    <property type="match status" value="1"/>
</dbReference>
<evidence type="ECO:0000256" key="4">
    <source>
        <dbReference type="ARBA" id="ARBA00023242"/>
    </source>
</evidence>
<evidence type="ECO:0000256" key="2">
    <source>
        <dbReference type="ARBA" id="ARBA00008479"/>
    </source>
</evidence>
<reference evidence="6" key="1">
    <citation type="submission" date="2025-08" db="UniProtKB">
        <authorList>
            <consortium name="RefSeq"/>
        </authorList>
    </citation>
    <scope>IDENTIFICATION</scope>
    <source>
        <tissue evidence="6">Whole Larva</tissue>
    </source>
</reference>
<dbReference type="Pfam" id="PF09420">
    <property type="entry name" value="Nop16"/>
    <property type="match status" value="1"/>
</dbReference>
<comment type="similarity">
    <text evidence="2">Belongs to the NOP16 family.</text>
</comment>
<sequence>MPKLKKQRKRKKYQYNISRKRLRNKLSGNGAVLCKELKESWDRRKSVKNNMLSMGLAFDPNATIKIEKTRGKLTDLFQGDDASSETNVPEIPAEDMKLEVLEKLKEDAYAPRRKAFRLPNTQVEWCSYLLNKHGLNYHAMVKDRKNYNQETWKQLRIKIRKFQQIPEQYEPFLEKYGHSADKFVESETNKD</sequence>
<keyword evidence="5" id="KW-1185">Reference proteome</keyword>
<accession>A0ABM1NHH8</accession>
<gene>
    <name evidence="6" type="primary">LOC108569287</name>
</gene>
<evidence type="ECO:0000313" key="6">
    <source>
        <dbReference type="RefSeq" id="XP_017786278.1"/>
    </source>
</evidence>